<evidence type="ECO:0000313" key="1">
    <source>
        <dbReference type="EMBL" id="QDQ96243.1"/>
    </source>
</evidence>
<proteinExistence type="predicted"/>
<dbReference type="PANTHER" id="PTHR11803">
    <property type="entry name" value="2-IMINOBUTANOATE/2-IMINOPROPANOATE DEAMINASE RIDA"/>
    <property type="match status" value="1"/>
</dbReference>
<dbReference type="GO" id="GO:0019239">
    <property type="term" value="F:deaminase activity"/>
    <property type="evidence" value="ECO:0007669"/>
    <property type="project" value="TreeGrafter"/>
</dbReference>
<name>A0A516WZI6_9ACTN</name>
<dbReference type="Pfam" id="PF01042">
    <property type="entry name" value="Ribonuc_L-PSP"/>
    <property type="match status" value="1"/>
</dbReference>
<dbReference type="CDD" id="cd02198">
    <property type="entry name" value="YjgH_like"/>
    <property type="match status" value="1"/>
</dbReference>
<sequence>MAVAAHGDWTELYKYSDAVRSGDFVFCSGQTGLDEHGAAPADPAEQYRLAFASLRRVLAEQGCGPEDIVDLTSFHTHYPENMAEFMAAKAEFQGDGRPAWTAIGVAALGTPDTLVEIKATARVPGE</sequence>
<dbReference type="InterPro" id="IPR038743">
    <property type="entry name" value="YjgH-like"/>
</dbReference>
<reference evidence="1 2" key="1">
    <citation type="submission" date="2019-07" db="EMBL/GenBank/DDBJ databases">
        <title>Tomitella cavernea sp. nov., an actinomycete isolated from soil.</title>
        <authorList>
            <person name="Cheng J."/>
        </authorList>
    </citation>
    <scope>NUCLEOTIDE SEQUENCE [LARGE SCALE GENOMIC DNA]</scope>
    <source>
        <strain evidence="1 2">HY188</strain>
    </source>
</reference>
<dbReference type="AlphaFoldDB" id="A0A516WZI6"/>
<gene>
    <name evidence="1" type="ORF">FO059_01405</name>
</gene>
<evidence type="ECO:0000313" key="2">
    <source>
        <dbReference type="Proteomes" id="UP000317344"/>
    </source>
</evidence>
<reference evidence="1 2" key="2">
    <citation type="submission" date="2019-07" db="EMBL/GenBank/DDBJ databases">
        <authorList>
            <person name="Huang Y."/>
        </authorList>
    </citation>
    <scope>NUCLEOTIDE SEQUENCE [LARGE SCALE GENOMIC DNA]</scope>
    <source>
        <strain evidence="1 2">HY188</strain>
    </source>
</reference>
<dbReference type="InterPro" id="IPR035959">
    <property type="entry name" value="RutC-like_sf"/>
</dbReference>
<accession>A0A516WZI6</accession>
<protein>
    <submittedName>
        <fullName evidence="1">RidA family protein</fullName>
    </submittedName>
</protein>
<dbReference type="PANTHER" id="PTHR11803:SF44">
    <property type="entry name" value="RUTC FAMILY PROTEIN YJGH"/>
    <property type="match status" value="1"/>
</dbReference>
<dbReference type="SUPFAM" id="SSF55298">
    <property type="entry name" value="YjgF-like"/>
    <property type="match status" value="1"/>
</dbReference>
<dbReference type="RefSeq" id="WP_143905736.1">
    <property type="nucleotide sequence ID" value="NZ_CP041765.1"/>
</dbReference>
<dbReference type="KEGG" id="toy:FO059_01405"/>
<dbReference type="OrthoDB" id="9815126at2"/>
<organism evidence="1 2">
    <name type="scientific">Tomitella fengzijianii</name>
    <dbReference type="NCBI Taxonomy" id="2597660"/>
    <lineage>
        <taxon>Bacteria</taxon>
        <taxon>Bacillati</taxon>
        <taxon>Actinomycetota</taxon>
        <taxon>Actinomycetes</taxon>
        <taxon>Mycobacteriales</taxon>
        <taxon>Tomitella</taxon>
    </lineage>
</organism>
<dbReference type="GO" id="GO:0005829">
    <property type="term" value="C:cytosol"/>
    <property type="evidence" value="ECO:0007669"/>
    <property type="project" value="TreeGrafter"/>
</dbReference>
<dbReference type="EMBL" id="CP041765">
    <property type="protein sequence ID" value="QDQ96243.1"/>
    <property type="molecule type" value="Genomic_DNA"/>
</dbReference>
<dbReference type="Proteomes" id="UP000317344">
    <property type="component" value="Chromosome"/>
</dbReference>
<dbReference type="InterPro" id="IPR006175">
    <property type="entry name" value="YjgF/YER057c/UK114"/>
</dbReference>
<dbReference type="Gene3D" id="3.30.1330.40">
    <property type="entry name" value="RutC-like"/>
    <property type="match status" value="1"/>
</dbReference>
<keyword evidence="2" id="KW-1185">Reference proteome</keyword>